<gene>
    <name evidence="1" type="ORF">DBV39_16865</name>
</gene>
<proteinExistence type="predicted"/>
<evidence type="ECO:0000313" key="2">
    <source>
        <dbReference type="Proteomes" id="UP000244571"/>
    </source>
</evidence>
<accession>A0A2R4XMU3</accession>
<dbReference type="Pfam" id="PF12224">
    <property type="entry name" value="Amidoligase_2"/>
    <property type="match status" value="1"/>
</dbReference>
<dbReference type="KEGG" id="boz:DBV39_16865"/>
<evidence type="ECO:0008006" key="3">
    <source>
        <dbReference type="Google" id="ProtNLM"/>
    </source>
</evidence>
<organism evidence="1 2">
    <name type="scientific">Orrella marina</name>
    <dbReference type="NCBI Taxonomy" id="2163011"/>
    <lineage>
        <taxon>Bacteria</taxon>
        <taxon>Pseudomonadati</taxon>
        <taxon>Pseudomonadota</taxon>
        <taxon>Betaproteobacteria</taxon>
        <taxon>Burkholderiales</taxon>
        <taxon>Alcaligenaceae</taxon>
        <taxon>Orrella</taxon>
    </lineage>
</organism>
<protein>
    <recommendedName>
        <fullName evidence="3">Amidoligase enzyme</fullName>
    </recommendedName>
</protein>
<dbReference type="Proteomes" id="UP000244571">
    <property type="component" value="Chromosome"/>
</dbReference>
<sequence length="327" mass="37047">MQNPSRYRFPDRIETASGAVRKVGFELEFSGVGLDETAKAVAQALNGDRRVCSVAEQKVVVGGLGEFVIELDWSFLKKQARAVGPEDELAQSLLAPLSRAASALVPVEVVCPPIPMTEIARLDAMVQALRQAGAVGTDESIIAAYGLHINVELPGLDASTLHDYLRAFCLLQWWLVDAHEVDLARRLSPYIDLYPEAYVRQVLQREHPDMGQIMADYLQYNPSRNRAMDLLPLLSEIDRQAVQQVVDDDRVKARPAFHYRLPNCQIDRPDWTLASAWNVWFHVEWLAFRPELIEELAHAFLGSERWLLGVDRAAWVHYVDQWLKDHE</sequence>
<dbReference type="EMBL" id="CP028901">
    <property type="protein sequence ID" value="AWB35122.1"/>
    <property type="molecule type" value="Genomic_DNA"/>
</dbReference>
<name>A0A2R4XMU3_9BURK</name>
<dbReference type="OrthoDB" id="5597599at2"/>
<dbReference type="AlphaFoldDB" id="A0A2R4XMU3"/>
<dbReference type="InterPro" id="IPR022025">
    <property type="entry name" value="Amidoligase_2"/>
</dbReference>
<reference evidence="1 2" key="1">
    <citation type="submission" date="2018-04" db="EMBL/GenBank/DDBJ databases">
        <title>Bordetella sp. HZ20 isolated from seawater.</title>
        <authorList>
            <person name="Sun C."/>
        </authorList>
    </citation>
    <scope>NUCLEOTIDE SEQUENCE [LARGE SCALE GENOMIC DNA]</scope>
    <source>
        <strain evidence="1 2">HZ20</strain>
    </source>
</reference>
<dbReference type="RefSeq" id="WP_108622532.1">
    <property type="nucleotide sequence ID" value="NZ_CP028901.1"/>
</dbReference>
<evidence type="ECO:0000313" key="1">
    <source>
        <dbReference type="EMBL" id="AWB35122.1"/>
    </source>
</evidence>
<keyword evidence="2" id="KW-1185">Reference proteome</keyword>